<evidence type="ECO:0000313" key="13">
    <source>
        <dbReference type="Proteomes" id="UP000095280"/>
    </source>
</evidence>
<dbReference type="GO" id="GO:0005524">
    <property type="term" value="F:ATP binding"/>
    <property type="evidence" value="ECO:0007669"/>
    <property type="project" value="UniProtKB-UniRule"/>
</dbReference>
<keyword evidence="5" id="KW-0808">Transferase</keyword>
<dbReference type="SMART" id="SM00285">
    <property type="entry name" value="PBD"/>
    <property type="match status" value="1"/>
</dbReference>
<organism evidence="13 14">
    <name type="scientific">Macrostomum lignano</name>
    <dbReference type="NCBI Taxonomy" id="282301"/>
    <lineage>
        <taxon>Eukaryota</taxon>
        <taxon>Metazoa</taxon>
        <taxon>Spiralia</taxon>
        <taxon>Lophotrochozoa</taxon>
        <taxon>Platyhelminthes</taxon>
        <taxon>Rhabditophora</taxon>
        <taxon>Macrostomorpha</taxon>
        <taxon>Macrostomida</taxon>
        <taxon>Macrostomidae</taxon>
        <taxon>Macrostomum</taxon>
    </lineage>
</organism>
<dbReference type="InterPro" id="IPR000719">
    <property type="entry name" value="Prot_kinase_dom"/>
</dbReference>
<dbReference type="Pfam" id="PF00069">
    <property type="entry name" value="Pkinase"/>
    <property type="match status" value="1"/>
</dbReference>
<comment type="catalytic activity">
    <reaction evidence="12">
        <text>L-seryl-[protein] + ATP = O-phospho-L-seryl-[protein] + ADP + H(+)</text>
        <dbReference type="Rhea" id="RHEA:17989"/>
        <dbReference type="Rhea" id="RHEA-COMP:9863"/>
        <dbReference type="Rhea" id="RHEA-COMP:11604"/>
        <dbReference type="ChEBI" id="CHEBI:15378"/>
        <dbReference type="ChEBI" id="CHEBI:29999"/>
        <dbReference type="ChEBI" id="CHEBI:30616"/>
        <dbReference type="ChEBI" id="CHEBI:83421"/>
        <dbReference type="ChEBI" id="CHEBI:456216"/>
        <dbReference type="EC" id="2.7.11.1"/>
    </reaction>
</comment>
<evidence type="ECO:0000256" key="5">
    <source>
        <dbReference type="ARBA" id="ARBA00022679"/>
    </source>
</evidence>
<evidence type="ECO:0000256" key="12">
    <source>
        <dbReference type="ARBA" id="ARBA00048679"/>
    </source>
</evidence>
<dbReference type="PROSITE" id="PS50108">
    <property type="entry name" value="CRIB"/>
    <property type="match status" value="1"/>
</dbReference>
<evidence type="ECO:0000256" key="9">
    <source>
        <dbReference type="ARBA" id="ARBA00022840"/>
    </source>
</evidence>
<dbReference type="SMART" id="SM00220">
    <property type="entry name" value="S_TKc"/>
    <property type="match status" value="1"/>
</dbReference>
<dbReference type="PROSITE" id="PS00108">
    <property type="entry name" value="PROTEIN_KINASE_ST"/>
    <property type="match status" value="1"/>
</dbReference>
<dbReference type="GO" id="GO:0004674">
    <property type="term" value="F:protein serine/threonine kinase activity"/>
    <property type="evidence" value="ECO:0007669"/>
    <property type="project" value="UniProtKB-KW"/>
</dbReference>
<dbReference type="Pfam" id="PF00786">
    <property type="entry name" value="PBD"/>
    <property type="match status" value="1"/>
</dbReference>
<protein>
    <recommendedName>
        <fullName evidence="3">non-specific serine/threonine protein kinase</fullName>
        <ecNumber evidence="3">2.7.11.1</ecNumber>
    </recommendedName>
</protein>
<dbReference type="AlphaFoldDB" id="A0A1I8HSE2"/>
<comment type="similarity">
    <text evidence="2">Belongs to the protein kinase superfamily. STE Ser/Thr protein kinase family. STE20 subfamily.</text>
</comment>
<keyword evidence="10" id="KW-0460">Magnesium</keyword>
<dbReference type="FunFam" id="3.30.200.20:FF:000705">
    <property type="entry name" value="Non-specific serine/threonine protein kinase"/>
    <property type="match status" value="1"/>
</dbReference>
<dbReference type="WBParaSite" id="maker-uti_cns_0007500-snap-gene-0.5-mRNA-1">
    <property type="protein sequence ID" value="maker-uti_cns_0007500-snap-gene-0.5-mRNA-1"/>
    <property type="gene ID" value="maker-uti_cns_0007500-snap-gene-0.5"/>
</dbReference>
<keyword evidence="9" id="KW-0067">ATP-binding</keyword>
<dbReference type="InterPro" id="IPR036936">
    <property type="entry name" value="CRIB_dom_sf"/>
</dbReference>
<evidence type="ECO:0000256" key="7">
    <source>
        <dbReference type="ARBA" id="ARBA00022741"/>
    </source>
</evidence>
<evidence type="ECO:0000313" key="14">
    <source>
        <dbReference type="WBParaSite" id="maker-uti_cns_0007500-snap-gene-0.5-mRNA-1"/>
    </source>
</evidence>
<dbReference type="InterPro" id="IPR017441">
    <property type="entry name" value="Protein_kinase_ATP_BS"/>
</dbReference>
<dbReference type="PROSITE" id="PS00107">
    <property type="entry name" value="PROTEIN_KINASE_ATP"/>
    <property type="match status" value="1"/>
</dbReference>
<dbReference type="FunFam" id="1.10.510.10:FF:000768">
    <property type="entry name" value="Non-specific serine/threonine protein kinase"/>
    <property type="match status" value="1"/>
</dbReference>
<evidence type="ECO:0000256" key="3">
    <source>
        <dbReference type="ARBA" id="ARBA00012513"/>
    </source>
</evidence>
<dbReference type="InterPro" id="IPR008271">
    <property type="entry name" value="Ser/Thr_kinase_AS"/>
</dbReference>
<dbReference type="GO" id="GO:0046872">
    <property type="term" value="F:metal ion binding"/>
    <property type="evidence" value="ECO:0007669"/>
    <property type="project" value="UniProtKB-KW"/>
</dbReference>
<evidence type="ECO:0000256" key="11">
    <source>
        <dbReference type="ARBA" id="ARBA00047899"/>
    </source>
</evidence>
<keyword evidence="7" id="KW-0547">Nucleotide-binding</keyword>
<evidence type="ECO:0000256" key="1">
    <source>
        <dbReference type="ARBA" id="ARBA00001946"/>
    </source>
</evidence>
<evidence type="ECO:0000256" key="4">
    <source>
        <dbReference type="ARBA" id="ARBA00022527"/>
    </source>
</evidence>
<dbReference type="CDD" id="cd01093">
    <property type="entry name" value="CRIB_PAK_like"/>
    <property type="match status" value="1"/>
</dbReference>
<evidence type="ECO:0000256" key="8">
    <source>
        <dbReference type="ARBA" id="ARBA00022777"/>
    </source>
</evidence>
<reference evidence="14" key="1">
    <citation type="submission" date="2016-11" db="UniProtKB">
        <authorList>
            <consortium name="WormBaseParasite"/>
        </authorList>
    </citation>
    <scope>IDENTIFICATION</scope>
</reference>
<keyword evidence="8" id="KW-0418">Kinase</keyword>
<proteinExistence type="inferred from homology"/>
<dbReference type="InterPro" id="IPR033923">
    <property type="entry name" value="PAK_BD"/>
</dbReference>
<evidence type="ECO:0000256" key="10">
    <source>
        <dbReference type="ARBA" id="ARBA00022842"/>
    </source>
</evidence>
<dbReference type="InterPro" id="IPR051931">
    <property type="entry name" value="PAK3-like"/>
</dbReference>
<comment type="catalytic activity">
    <reaction evidence="11">
        <text>L-threonyl-[protein] + ATP = O-phospho-L-threonyl-[protein] + ADP + H(+)</text>
        <dbReference type="Rhea" id="RHEA:46608"/>
        <dbReference type="Rhea" id="RHEA-COMP:11060"/>
        <dbReference type="Rhea" id="RHEA-COMP:11605"/>
        <dbReference type="ChEBI" id="CHEBI:15378"/>
        <dbReference type="ChEBI" id="CHEBI:30013"/>
        <dbReference type="ChEBI" id="CHEBI:30616"/>
        <dbReference type="ChEBI" id="CHEBI:61977"/>
        <dbReference type="ChEBI" id="CHEBI:456216"/>
        <dbReference type="EC" id="2.7.11.1"/>
    </reaction>
</comment>
<evidence type="ECO:0000256" key="2">
    <source>
        <dbReference type="ARBA" id="ARBA00008874"/>
    </source>
</evidence>
<dbReference type="InterPro" id="IPR011009">
    <property type="entry name" value="Kinase-like_dom_sf"/>
</dbReference>
<name>A0A1I8HSE2_9PLAT</name>
<dbReference type="Gene3D" id="3.90.810.10">
    <property type="entry name" value="CRIB domain"/>
    <property type="match status" value="1"/>
</dbReference>
<keyword evidence="13" id="KW-1185">Reference proteome</keyword>
<dbReference type="PANTHER" id="PTHR45832">
    <property type="entry name" value="SERINE/THREONINE-PROTEIN KINASE SAMKA-RELATED-RELATED"/>
    <property type="match status" value="1"/>
</dbReference>
<dbReference type="PROSITE" id="PS50011">
    <property type="entry name" value="PROTEIN_KINASE_DOM"/>
    <property type="match status" value="1"/>
</dbReference>
<dbReference type="OrthoDB" id="2914378at2759"/>
<comment type="cofactor">
    <cofactor evidence="1">
        <name>Mg(2+)</name>
        <dbReference type="ChEBI" id="CHEBI:18420"/>
    </cofactor>
</comment>
<keyword evidence="4" id="KW-0723">Serine/threonine-protein kinase</keyword>
<keyword evidence="6" id="KW-0479">Metal-binding</keyword>
<dbReference type="Gene3D" id="3.30.200.20">
    <property type="entry name" value="Phosphorylase Kinase, domain 1"/>
    <property type="match status" value="1"/>
</dbReference>
<sequence>QMASAATANSPPPTAEDDERPPAPPLRMASFGGDVARAQPPLRPPDKPLPNPPAPTGRRRQKKKSPKSPPPQPPPAAADSGLSPTDKPSISSPRNFKHTMHVTFDQDRREFRGMPEQWTRLLSAANITRQEQQQNPQALIEALRFLDAKPAAGCSDKFLRPRPPPPAPPPPPPPPPQPAPLLPRPQSPGGVAKGDRVAPAPEAPPAIRQQQRRRKAATDAEVLERLRSVVSGGQPAGRFERLEQIGHGASGVVHAGRDLRTGSQVAIKQMLIAKQPKKELIVNEIVVMKETRHANIVNFLDSFLVGDELWVVMEYLGGGSLTDVVTETCMDEDQIGAVCREVLGALHFLHENRVIHRDIKSDNVLLGVDGSVKLTDFGFCAQLESGGSGQRHTMVGTPYWMAPELITRKSYGPKVDVWALGIMAIEMVDGEPPYLNENPLRALYLIAANGRPLARDRHRVSGRLSEFTDSCLEVDAELRPSAGDLLRHPLVAEAPPVACLVPLIVAAKGRS</sequence>
<accession>A0A1I8HSE2</accession>
<evidence type="ECO:0000256" key="6">
    <source>
        <dbReference type="ARBA" id="ARBA00022723"/>
    </source>
</evidence>
<dbReference type="Proteomes" id="UP000095280">
    <property type="component" value="Unplaced"/>
</dbReference>
<dbReference type="InterPro" id="IPR000095">
    <property type="entry name" value="CRIB_dom"/>
</dbReference>
<dbReference type="EC" id="2.7.11.1" evidence="3"/>
<dbReference type="PANTHER" id="PTHR45832:SF22">
    <property type="entry name" value="SERINE_THREONINE-PROTEIN KINASE SAMKA-RELATED"/>
    <property type="match status" value="1"/>
</dbReference>
<dbReference type="Gene3D" id="1.10.510.10">
    <property type="entry name" value="Transferase(Phosphotransferase) domain 1"/>
    <property type="match status" value="1"/>
</dbReference>
<dbReference type="STRING" id="282301.A0A1I8HSE2"/>
<dbReference type="SUPFAM" id="SSF56112">
    <property type="entry name" value="Protein kinase-like (PK-like)"/>
    <property type="match status" value="1"/>
</dbReference>